<evidence type="ECO:0000313" key="3">
    <source>
        <dbReference type="Proteomes" id="UP000176429"/>
    </source>
</evidence>
<dbReference type="Pfam" id="PF00186">
    <property type="entry name" value="DHFR_1"/>
    <property type="match status" value="1"/>
</dbReference>
<dbReference type="SUPFAM" id="SSF53597">
    <property type="entry name" value="Dihydrofolate reductase-like"/>
    <property type="match status" value="1"/>
</dbReference>
<dbReference type="InterPro" id="IPR050765">
    <property type="entry name" value="Riboflavin_Biosynth_HTPR"/>
</dbReference>
<feature type="domain" description="DHFR" evidence="1">
    <location>
        <begin position="31"/>
        <end position="127"/>
    </location>
</feature>
<reference evidence="2 3" key="1">
    <citation type="journal article" date="2016" name="Nat. Commun.">
        <title>Thousands of microbial genomes shed light on interconnected biogeochemical processes in an aquifer system.</title>
        <authorList>
            <person name="Anantharaman K."/>
            <person name="Brown C.T."/>
            <person name="Hug L.A."/>
            <person name="Sharon I."/>
            <person name="Castelle C.J."/>
            <person name="Probst A.J."/>
            <person name="Thomas B.C."/>
            <person name="Singh A."/>
            <person name="Wilkins M.J."/>
            <person name="Karaoz U."/>
            <person name="Brodie E.L."/>
            <person name="Williams K.H."/>
            <person name="Hubbard S.S."/>
            <person name="Banfield J.F."/>
        </authorList>
    </citation>
    <scope>NUCLEOTIDE SEQUENCE [LARGE SCALE GENOMIC DNA]</scope>
</reference>
<evidence type="ECO:0000259" key="1">
    <source>
        <dbReference type="Pfam" id="PF00186"/>
    </source>
</evidence>
<dbReference type="GO" id="GO:0004146">
    <property type="term" value="F:dihydrofolate reductase activity"/>
    <property type="evidence" value="ECO:0007669"/>
    <property type="project" value="InterPro"/>
</dbReference>
<dbReference type="Proteomes" id="UP000176429">
    <property type="component" value="Unassembled WGS sequence"/>
</dbReference>
<dbReference type="PANTHER" id="PTHR38011:SF11">
    <property type="entry name" value="2,5-DIAMINO-6-RIBOSYLAMINO-4(3H)-PYRIMIDINONE 5'-PHOSPHATE REDUCTASE"/>
    <property type="match status" value="1"/>
</dbReference>
<accession>A0A1G2P508</accession>
<dbReference type="Gene3D" id="3.40.430.10">
    <property type="entry name" value="Dihydrofolate Reductase, subunit A"/>
    <property type="match status" value="1"/>
</dbReference>
<dbReference type="AlphaFoldDB" id="A0A1G2P508"/>
<dbReference type="EMBL" id="MHSH01000001">
    <property type="protein sequence ID" value="OHA42651.1"/>
    <property type="molecule type" value="Genomic_DNA"/>
</dbReference>
<comment type="caution">
    <text evidence="2">The sequence shown here is derived from an EMBL/GenBank/DDBJ whole genome shotgun (WGS) entry which is preliminary data.</text>
</comment>
<sequence length="183" mass="21002">MNITQPQHLPQRKTRFVAFVAASVDGRISLSERTLPRWTSKEDWRFFQRSLSRVDAVVVGRNTYRAAARRLRKRNTFVLSSRLKTMARRGSVTFVNPANINLASFLVKFKTVAVLGGGMVYRFMLENGFLDEIFITVEPLIFGRGKEMFAGGTRTTRVSFLSAKRLNRTGTFLLHYQINHQQL</sequence>
<name>A0A1G2P508_9BACT</name>
<dbReference type="InterPro" id="IPR024072">
    <property type="entry name" value="DHFR-like_dom_sf"/>
</dbReference>
<gene>
    <name evidence="2" type="ORF">A3H68_01860</name>
</gene>
<evidence type="ECO:0000313" key="2">
    <source>
        <dbReference type="EMBL" id="OHA42651.1"/>
    </source>
</evidence>
<dbReference type="InterPro" id="IPR001796">
    <property type="entry name" value="DHFR_dom"/>
</dbReference>
<organism evidence="2 3">
    <name type="scientific">Candidatus Taylorbacteria bacterium RIFCSPLOWO2_02_FULL_46_40</name>
    <dbReference type="NCBI Taxonomy" id="1802329"/>
    <lineage>
        <taxon>Bacteria</taxon>
        <taxon>Candidatus Tayloriibacteriota</taxon>
    </lineage>
</organism>
<dbReference type="GO" id="GO:0046654">
    <property type="term" value="P:tetrahydrofolate biosynthetic process"/>
    <property type="evidence" value="ECO:0007669"/>
    <property type="project" value="InterPro"/>
</dbReference>
<dbReference type="PANTHER" id="PTHR38011">
    <property type="entry name" value="DIHYDROFOLATE REDUCTASE FAMILY PROTEIN (AFU_ORTHOLOGUE AFUA_8G06820)"/>
    <property type="match status" value="1"/>
</dbReference>
<protein>
    <recommendedName>
        <fullName evidence="1">DHFR domain-containing protein</fullName>
    </recommendedName>
</protein>
<proteinExistence type="predicted"/>